<keyword evidence="9" id="KW-1185">Reference proteome</keyword>
<feature type="region of interest" description="Disordered" evidence="5">
    <location>
        <begin position="37"/>
        <end position="64"/>
    </location>
</feature>
<evidence type="ECO:0000256" key="2">
    <source>
        <dbReference type="ARBA" id="ARBA00022692"/>
    </source>
</evidence>
<evidence type="ECO:0000256" key="4">
    <source>
        <dbReference type="ARBA" id="ARBA00023136"/>
    </source>
</evidence>
<feature type="compositionally biased region" description="Basic residues" evidence="5">
    <location>
        <begin position="37"/>
        <end position="48"/>
    </location>
</feature>
<comment type="subcellular location">
    <subcellularLocation>
        <location evidence="1">Membrane</location>
        <topology evidence="1">Multi-pass membrane protein</topology>
    </subcellularLocation>
</comment>
<feature type="domain" description="ABC transmembrane type-1" evidence="7">
    <location>
        <begin position="86"/>
        <end position="215"/>
    </location>
</feature>
<name>A0A4U5NGR9_STECR</name>
<dbReference type="GO" id="GO:0015421">
    <property type="term" value="F:ABC-type oligopeptide transporter activity"/>
    <property type="evidence" value="ECO:0007669"/>
    <property type="project" value="TreeGrafter"/>
</dbReference>
<dbReference type="AlphaFoldDB" id="A0A4U5NGR9"/>
<evidence type="ECO:0000313" key="9">
    <source>
        <dbReference type="Proteomes" id="UP000298663"/>
    </source>
</evidence>
<dbReference type="PANTHER" id="PTHR43394">
    <property type="entry name" value="ATP-DEPENDENT PERMEASE MDL1, MITOCHONDRIAL"/>
    <property type="match status" value="1"/>
</dbReference>
<dbReference type="GO" id="GO:0005524">
    <property type="term" value="F:ATP binding"/>
    <property type="evidence" value="ECO:0007669"/>
    <property type="project" value="InterPro"/>
</dbReference>
<keyword evidence="2 6" id="KW-0812">Transmembrane</keyword>
<accession>A0A4U5NGR9</accession>
<sequence length="215" mass="23806">MYAFHSTRKQQESVPCRPEVLTQKSWACSSLGKRWSKNKTRRSGKKRVPTFTASSSSESSSYVSPSFKLSTGTSHASGRSGESGTAFLRGVLRQNIAWYDENRSGTLTTQLTDNIDRMKEGMGDKIGVLFQGIGQFCAEFAIAFSYSWKMTLVMMSLIPIIVVLTVIMVIKTSQASRKEAESYGIAGATAEEVLSNIRTVISFNGQKKESKKWDL</sequence>
<organism evidence="8 9">
    <name type="scientific">Steinernema carpocapsae</name>
    <name type="common">Entomopathogenic nematode</name>
    <dbReference type="NCBI Taxonomy" id="34508"/>
    <lineage>
        <taxon>Eukaryota</taxon>
        <taxon>Metazoa</taxon>
        <taxon>Ecdysozoa</taxon>
        <taxon>Nematoda</taxon>
        <taxon>Chromadorea</taxon>
        <taxon>Rhabditida</taxon>
        <taxon>Tylenchina</taxon>
        <taxon>Panagrolaimomorpha</taxon>
        <taxon>Strongyloidoidea</taxon>
        <taxon>Steinernematidae</taxon>
        <taxon>Steinernema</taxon>
    </lineage>
</organism>
<dbReference type="Pfam" id="PF00664">
    <property type="entry name" value="ABC_membrane"/>
    <property type="match status" value="1"/>
</dbReference>
<dbReference type="Gene3D" id="1.20.1560.10">
    <property type="entry name" value="ABC transporter type 1, transmembrane domain"/>
    <property type="match status" value="1"/>
</dbReference>
<keyword evidence="4 6" id="KW-0472">Membrane</keyword>
<evidence type="ECO:0000259" key="7">
    <source>
        <dbReference type="PROSITE" id="PS50929"/>
    </source>
</evidence>
<comment type="caution">
    <text evidence="8">The sequence shown here is derived from an EMBL/GenBank/DDBJ whole genome shotgun (WGS) entry which is preliminary data.</text>
</comment>
<dbReference type="OrthoDB" id="5872295at2759"/>
<dbReference type="InterPro" id="IPR036640">
    <property type="entry name" value="ABC1_TM_sf"/>
</dbReference>
<dbReference type="PROSITE" id="PS50929">
    <property type="entry name" value="ABC_TM1F"/>
    <property type="match status" value="1"/>
</dbReference>
<evidence type="ECO:0000256" key="1">
    <source>
        <dbReference type="ARBA" id="ARBA00004141"/>
    </source>
</evidence>
<evidence type="ECO:0000256" key="3">
    <source>
        <dbReference type="ARBA" id="ARBA00022989"/>
    </source>
</evidence>
<feature type="transmembrane region" description="Helical" evidence="6">
    <location>
        <begin position="126"/>
        <end position="146"/>
    </location>
</feature>
<evidence type="ECO:0000256" key="6">
    <source>
        <dbReference type="SAM" id="Phobius"/>
    </source>
</evidence>
<dbReference type="EMBL" id="AZBU02000004">
    <property type="protein sequence ID" value="TKR82044.1"/>
    <property type="molecule type" value="Genomic_DNA"/>
</dbReference>
<dbReference type="PANTHER" id="PTHR43394:SF27">
    <property type="entry name" value="ATP-DEPENDENT TRANSLOCASE ABCB1-LIKE"/>
    <property type="match status" value="1"/>
</dbReference>
<reference evidence="8 9" key="2">
    <citation type="journal article" date="2019" name="G3 (Bethesda)">
        <title>Hybrid Assembly of the Genome of the Entomopathogenic Nematode Steinernema carpocapsae Identifies the X-Chromosome.</title>
        <authorList>
            <person name="Serra L."/>
            <person name="Macchietto M."/>
            <person name="Macias-Munoz A."/>
            <person name="McGill C.J."/>
            <person name="Rodriguez I.M."/>
            <person name="Rodriguez B."/>
            <person name="Murad R."/>
            <person name="Mortazavi A."/>
        </authorList>
    </citation>
    <scope>NUCLEOTIDE SEQUENCE [LARGE SCALE GENOMIC DNA]</scope>
    <source>
        <strain evidence="8 9">ALL</strain>
    </source>
</reference>
<dbReference type="InterPro" id="IPR011527">
    <property type="entry name" value="ABC1_TM_dom"/>
</dbReference>
<evidence type="ECO:0000313" key="8">
    <source>
        <dbReference type="EMBL" id="TKR82044.1"/>
    </source>
</evidence>
<proteinExistence type="predicted"/>
<protein>
    <recommendedName>
        <fullName evidence="7">ABC transmembrane type-1 domain-containing protein</fullName>
    </recommendedName>
</protein>
<dbReference type="SUPFAM" id="SSF90123">
    <property type="entry name" value="ABC transporter transmembrane region"/>
    <property type="match status" value="1"/>
</dbReference>
<dbReference type="GO" id="GO:0005743">
    <property type="term" value="C:mitochondrial inner membrane"/>
    <property type="evidence" value="ECO:0007669"/>
    <property type="project" value="TreeGrafter"/>
</dbReference>
<evidence type="ECO:0000256" key="5">
    <source>
        <dbReference type="SAM" id="MobiDB-lite"/>
    </source>
</evidence>
<keyword evidence="3 6" id="KW-1133">Transmembrane helix</keyword>
<dbReference type="CDD" id="cd18577">
    <property type="entry name" value="ABC_6TM_Pgp_ABCB1_D1_like"/>
    <property type="match status" value="1"/>
</dbReference>
<gene>
    <name evidence="8" type="ORF">L596_015821</name>
</gene>
<dbReference type="InterPro" id="IPR039421">
    <property type="entry name" value="Type_1_exporter"/>
</dbReference>
<feature type="compositionally biased region" description="Low complexity" evidence="5">
    <location>
        <begin position="54"/>
        <end position="64"/>
    </location>
</feature>
<dbReference type="GO" id="GO:0090374">
    <property type="term" value="P:oligopeptide export from mitochondrion"/>
    <property type="evidence" value="ECO:0007669"/>
    <property type="project" value="TreeGrafter"/>
</dbReference>
<feature type="transmembrane region" description="Helical" evidence="6">
    <location>
        <begin position="152"/>
        <end position="170"/>
    </location>
</feature>
<reference evidence="8 9" key="1">
    <citation type="journal article" date="2015" name="Genome Biol.">
        <title>Comparative genomics of Steinernema reveals deeply conserved gene regulatory networks.</title>
        <authorList>
            <person name="Dillman A.R."/>
            <person name="Macchietto M."/>
            <person name="Porter C.F."/>
            <person name="Rogers A."/>
            <person name="Williams B."/>
            <person name="Antoshechkin I."/>
            <person name="Lee M.M."/>
            <person name="Goodwin Z."/>
            <person name="Lu X."/>
            <person name="Lewis E.E."/>
            <person name="Goodrich-Blair H."/>
            <person name="Stock S.P."/>
            <person name="Adams B.J."/>
            <person name="Sternberg P.W."/>
            <person name="Mortazavi A."/>
        </authorList>
    </citation>
    <scope>NUCLEOTIDE SEQUENCE [LARGE SCALE GENOMIC DNA]</scope>
    <source>
        <strain evidence="8 9">ALL</strain>
    </source>
</reference>
<dbReference type="STRING" id="34508.A0A4U5NGR9"/>
<dbReference type="Proteomes" id="UP000298663">
    <property type="component" value="Unassembled WGS sequence"/>
</dbReference>